<dbReference type="RefSeq" id="WP_017747818.1">
    <property type="nucleotide sequence ID" value="NZ_KQ976354.1"/>
</dbReference>
<proteinExistence type="predicted"/>
<keyword evidence="3" id="KW-1185">Reference proteome</keyword>
<gene>
    <name evidence="2" type="ORF">WA1_06885</name>
</gene>
<accession>A0A139WSY0</accession>
<reference evidence="2 3" key="1">
    <citation type="journal article" date="2013" name="Genome Biol. Evol.">
        <title>Genomes of Stigonematalean cyanobacteria (subsection V) and the evolution of oxygenic photosynthesis from prokaryotes to plastids.</title>
        <authorList>
            <person name="Dagan T."/>
            <person name="Roettger M."/>
            <person name="Stucken K."/>
            <person name="Landan G."/>
            <person name="Koch R."/>
            <person name="Major P."/>
            <person name="Gould S.B."/>
            <person name="Goremykin V.V."/>
            <person name="Rippka R."/>
            <person name="Tandeau de Marsac N."/>
            <person name="Gugger M."/>
            <person name="Lockhart P.J."/>
            <person name="Allen J.F."/>
            <person name="Brune I."/>
            <person name="Maus I."/>
            <person name="Puhler A."/>
            <person name="Martin W.F."/>
        </authorList>
    </citation>
    <scope>NUCLEOTIDE SEQUENCE [LARGE SCALE GENOMIC DNA]</scope>
    <source>
        <strain evidence="2 3">PCC 7110</strain>
    </source>
</reference>
<comment type="caution">
    <text evidence="2">The sequence shown here is derived from an EMBL/GenBank/DDBJ whole genome shotgun (WGS) entry which is preliminary data.</text>
</comment>
<keyword evidence="1" id="KW-0472">Membrane</keyword>
<dbReference type="OrthoDB" id="510821at2"/>
<dbReference type="AlphaFoldDB" id="A0A139WSY0"/>
<protein>
    <submittedName>
        <fullName evidence="2">Uncharacterized protein</fullName>
    </submittedName>
</protein>
<dbReference type="Proteomes" id="UP000076925">
    <property type="component" value="Unassembled WGS sequence"/>
</dbReference>
<keyword evidence="1" id="KW-1133">Transmembrane helix</keyword>
<keyword evidence="1" id="KW-0812">Transmembrane</keyword>
<dbReference type="EMBL" id="ANNX02000051">
    <property type="protein sequence ID" value="KYC35542.1"/>
    <property type="molecule type" value="Genomic_DNA"/>
</dbReference>
<sequence length="201" mass="23151">MPEYILQILRFRRIQTLLLILPFFLLGVTFWMVGGILTRKILSSPYSTLDKLQADTQLYVYLKLNLAVNIIDIEQDVGLLKVETQVANPVLKRIEFQIPNIPSNLQEVVLLQQLDLFAKEGKSKNNKVIMMDIPINVQIIKAEIHKERGVSFVKVMTASDLLTKLEFEFPITEVNMIEAMIAQELGLSRRDISHLVRYQIK</sequence>
<feature type="transmembrane region" description="Helical" evidence="1">
    <location>
        <begin position="16"/>
        <end position="37"/>
    </location>
</feature>
<evidence type="ECO:0000313" key="3">
    <source>
        <dbReference type="Proteomes" id="UP000076925"/>
    </source>
</evidence>
<dbReference type="STRING" id="128403.WA1_06885"/>
<evidence type="ECO:0000313" key="2">
    <source>
        <dbReference type="EMBL" id="KYC35542.1"/>
    </source>
</evidence>
<organism evidence="2 3">
    <name type="scientific">Scytonema hofmannii PCC 7110</name>
    <dbReference type="NCBI Taxonomy" id="128403"/>
    <lineage>
        <taxon>Bacteria</taxon>
        <taxon>Bacillati</taxon>
        <taxon>Cyanobacteriota</taxon>
        <taxon>Cyanophyceae</taxon>
        <taxon>Nostocales</taxon>
        <taxon>Scytonemataceae</taxon>
        <taxon>Scytonema</taxon>
    </lineage>
</organism>
<name>A0A139WSY0_9CYAN</name>
<evidence type="ECO:0000256" key="1">
    <source>
        <dbReference type="SAM" id="Phobius"/>
    </source>
</evidence>